<keyword evidence="1" id="KW-1133">Transmembrane helix</keyword>
<keyword evidence="3" id="KW-1185">Reference proteome</keyword>
<evidence type="ECO:0000313" key="2">
    <source>
        <dbReference type="EMBL" id="KEO92630.1"/>
    </source>
</evidence>
<keyword evidence="1" id="KW-0812">Transmembrane</keyword>
<dbReference type="OrthoDB" id="7410846at2"/>
<protein>
    <submittedName>
        <fullName evidence="2">Uncharacterized protein</fullName>
    </submittedName>
</protein>
<keyword evidence="1" id="KW-0472">Membrane</keyword>
<reference evidence="2 3" key="1">
    <citation type="submission" date="2014-04" db="EMBL/GenBank/DDBJ databases">
        <title>A comprehensive comparison of genomes of Erythrobacter spp. Strains.</title>
        <authorList>
            <person name="Zheng Q."/>
        </authorList>
    </citation>
    <scope>NUCLEOTIDE SEQUENCE [LARGE SCALE GENOMIC DNA]</scope>
    <source>
        <strain evidence="2 3">DSM 8509</strain>
    </source>
</reference>
<feature type="transmembrane region" description="Helical" evidence="1">
    <location>
        <begin position="15"/>
        <end position="33"/>
    </location>
</feature>
<organism evidence="2 3">
    <name type="scientific">Erythrobacter litoralis</name>
    <dbReference type="NCBI Taxonomy" id="39960"/>
    <lineage>
        <taxon>Bacteria</taxon>
        <taxon>Pseudomonadati</taxon>
        <taxon>Pseudomonadota</taxon>
        <taxon>Alphaproteobacteria</taxon>
        <taxon>Sphingomonadales</taxon>
        <taxon>Erythrobacteraceae</taxon>
        <taxon>Erythrobacter/Porphyrobacter group</taxon>
        <taxon>Erythrobacter</taxon>
    </lineage>
</organism>
<evidence type="ECO:0000256" key="1">
    <source>
        <dbReference type="SAM" id="Phobius"/>
    </source>
</evidence>
<proteinExistence type="predicted"/>
<dbReference type="Proteomes" id="UP000027866">
    <property type="component" value="Unassembled WGS sequence"/>
</dbReference>
<dbReference type="RefSeq" id="WP_034904941.1">
    <property type="nucleotide sequence ID" value="NZ_CP017057.1"/>
</dbReference>
<gene>
    <name evidence="2" type="ORF">EH32_15345</name>
</gene>
<comment type="caution">
    <text evidence="2">The sequence shown here is derived from an EMBL/GenBank/DDBJ whole genome shotgun (WGS) entry which is preliminary data.</text>
</comment>
<dbReference type="KEGG" id="elq:Ga0102493_112207"/>
<evidence type="ECO:0000313" key="3">
    <source>
        <dbReference type="Proteomes" id="UP000027866"/>
    </source>
</evidence>
<dbReference type="AlphaFoldDB" id="A0A074MIN3"/>
<accession>A0A074MIN3</accession>
<dbReference type="PATRIC" id="fig|39960.10.peg.1301"/>
<dbReference type="EMBL" id="JMIX01000009">
    <property type="protein sequence ID" value="KEO92630.1"/>
    <property type="molecule type" value="Genomic_DNA"/>
</dbReference>
<sequence length="183" mass="19406">MAEIPVEKKSGGKGWLWLILLLLIVAAIAWWLLEEAAEGDLDDDEVAIERTEPVITDTDTDTAQMAGAGAMTIAAITADPSAFYGREGFSGTVTVGGPLTDRGFWIENGGARMFAIVIDQPRERPVDINVGATLDITGGTVRNPGEIEDLTGDALDQDTIDAMEGQQAVLVVSESDIDISDEA</sequence>
<name>A0A074MIN3_9SPHN</name>